<reference evidence="1" key="1">
    <citation type="submission" date="2020-08" db="EMBL/GenBank/DDBJ databases">
        <title>Genome sequencing and assembly of the red palm weevil Rhynchophorus ferrugineus.</title>
        <authorList>
            <person name="Dias G.B."/>
            <person name="Bergman C.M."/>
            <person name="Manee M."/>
        </authorList>
    </citation>
    <scope>NUCLEOTIDE SEQUENCE</scope>
    <source>
        <strain evidence="1">AA-2017</strain>
        <tissue evidence="1">Whole larva</tissue>
    </source>
</reference>
<name>A0A834MB64_RHYFE</name>
<proteinExistence type="predicted"/>
<comment type="caution">
    <text evidence="1">The sequence shown here is derived from an EMBL/GenBank/DDBJ whole genome shotgun (WGS) entry which is preliminary data.</text>
</comment>
<organism evidence="1 2">
    <name type="scientific">Rhynchophorus ferrugineus</name>
    <name type="common">Red palm weevil</name>
    <name type="synonym">Curculio ferrugineus</name>
    <dbReference type="NCBI Taxonomy" id="354439"/>
    <lineage>
        <taxon>Eukaryota</taxon>
        <taxon>Metazoa</taxon>
        <taxon>Ecdysozoa</taxon>
        <taxon>Arthropoda</taxon>
        <taxon>Hexapoda</taxon>
        <taxon>Insecta</taxon>
        <taxon>Pterygota</taxon>
        <taxon>Neoptera</taxon>
        <taxon>Endopterygota</taxon>
        <taxon>Coleoptera</taxon>
        <taxon>Polyphaga</taxon>
        <taxon>Cucujiformia</taxon>
        <taxon>Curculionidae</taxon>
        <taxon>Dryophthorinae</taxon>
        <taxon>Rhynchophorus</taxon>
    </lineage>
</organism>
<dbReference type="Proteomes" id="UP000625711">
    <property type="component" value="Unassembled WGS sequence"/>
</dbReference>
<gene>
    <name evidence="1" type="ORF">GWI33_012041</name>
</gene>
<sequence>MKDVEFHTVQEGEEVLDVQPLHAAVVQFGQRLGPYAERTLFGHTVRPITGDRADIYQISAISEIYMYKRA</sequence>
<accession>A0A834MB64</accession>
<keyword evidence="2" id="KW-1185">Reference proteome</keyword>
<evidence type="ECO:0000313" key="2">
    <source>
        <dbReference type="Proteomes" id="UP000625711"/>
    </source>
</evidence>
<dbReference type="EMBL" id="JAACXV010010960">
    <property type="protein sequence ID" value="KAF7275251.1"/>
    <property type="molecule type" value="Genomic_DNA"/>
</dbReference>
<protein>
    <submittedName>
        <fullName evidence="1">Uncharacterized protein</fullName>
    </submittedName>
</protein>
<evidence type="ECO:0000313" key="1">
    <source>
        <dbReference type="EMBL" id="KAF7275251.1"/>
    </source>
</evidence>
<dbReference type="AlphaFoldDB" id="A0A834MB64"/>